<dbReference type="AlphaFoldDB" id="A0A6J4HJY4"/>
<name>A0A6J4HJY4_9CHLR</name>
<evidence type="ECO:0000256" key="1">
    <source>
        <dbReference type="SAM" id="MobiDB-lite"/>
    </source>
</evidence>
<feature type="region of interest" description="Disordered" evidence="1">
    <location>
        <begin position="1"/>
        <end position="32"/>
    </location>
</feature>
<reference evidence="2" key="1">
    <citation type="submission" date="2020-02" db="EMBL/GenBank/DDBJ databases">
        <authorList>
            <person name="Meier V. D."/>
        </authorList>
    </citation>
    <scope>NUCLEOTIDE SEQUENCE</scope>
    <source>
        <strain evidence="2">AVDCRST_MAG93</strain>
    </source>
</reference>
<organism evidence="2">
    <name type="scientific">uncultured Chloroflexia bacterium</name>
    <dbReference type="NCBI Taxonomy" id="1672391"/>
    <lineage>
        <taxon>Bacteria</taxon>
        <taxon>Bacillati</taxon>
        <taxon>Chloroflexota</taxon>
        <taxon>Chloroflexia</taxon>
        <taxon>environmental samples</taxon>
    </lineage>
</organism>
<proteinExistence type="predicted"/>
<accession>A0A6J4HJY4</accession>
<sequence length="74" mass="7925">MPLSGGETLARFRRRHTPHQQANQPEKGTLFGPIQGTVGSVVGRFSSTSHSVWGRVVAGIPDFNRELVAALAGQ</sequence>
<dbReference type="EMBL" id="CADCTR010000233">
    <property type="protein sequence ID" value="CAA9227035.1"/>
    <property type="molecule type" value="Genomic_DNA"/>
</dbReference>
<evidence type="ECO:0000313" key="2">
    <source>
        <dbReference type="EMBL" id="CAA9227035.1"/>
    </source>
</evidence>
<protein>
    <submittedName>
        <fullName evidence="2">Uncharacterized protein</fullName>
    </submittedName>
</protein>
<gene>
    <name evidence="2" type="ORF">AVDCRST_MAG93-712</name>
</gene>